<dbReference type="RefSeq" id="WP_116357556.1">
    <property type="nucleotide sequence ID" value="NZ_LT976853.1"/>
</dbReference>
<comment type="similarity">
    <text evidence="1">Belongs to the metallo-dependent hydrolases superfamily. ATZ/TRZ family.</text>
</comment>
<dbReference type="EC" id="3.5.4.43" evidence="4"/>
<evidence type="ECO:0000256" key="1">
    <source>
        <dbReference type="ARBA" id="ARBA00006745"/>
    </source>
</evidence>
<dbReference type="NCBIfam" id="NF009059">
    <property type="entry name" value="PRK12393.1"/>
    <property type="match status" value="1"/>
</dbReference>
<evidence type="ECO:0000256" key="2">
    <source>
        <dbReference type="ARBA" id="ARBA00022801"/>
    </source>
</evidence>
<sequence length="473" mass="50439">MVQNINTNANTNATTAPAGALLIRNAAAVMTGRAGTAARAGAADIRIRDGRIAEIGPSLPRHDGEAVLDASGCVVYPGWVNTHHHLFQNLLKAVPGGMNVGLEQWLAAVAYPRLARFSPEIFRTAVRLGMAELLLSGTTTCADHHYLYHHGHGAETGDVLFEVAEELGMRLVLCRGGAIQSAADHPGMRATALVPETLDEMLADIERLKTRYHDAAPDGLRRVVVAPTTPTFSLPPALLRELAAFGRGMDLRLHSHLSETDNYVKFCREKYQCTPVQFVADHDWLGPDVWFAHLVTVNPEEIRMLAVTNTGMAHCPVSNARLGSGIAPVRAMADAGVPISLGVDGVASNESGSMVHEANFAWLVHRALGGAAQTRVEEVIHWGTAGGAQVLGLPGIGTLAPGQSADLAIYDVRGLRFHGFHDIGTAPVAAGEPTPVRDVLVRGRQVVRDGAVVGLDLEKLRREAREALVGLVD</sequence>
<dbReference type="OrthoDB" id="9807210at2"/>
<evidence type="ECO:0000313" key="4">
    <source>
        <dbReference type="EMBL" id="SOY52190.1"/>
    </source>
</evidence>
<name>A0A375BSN2_9BURK</name>
<dbReference type="EMBL" id="OFSQ01000019">
    <property type="protein sequence ID" value="SOY52190.1"/>
    <property type="molecule type" value="Genomic_DNA"/>
</dbReference>
<proteinExistence type="inferred from homology"/>
<comment type="caution">
    <text evidence="4">The sequence shown here is derived from an EMBL/GenBank/DDBJ whole genome shotgun (WGS) entry which is preliminary data.</text>
</comment>
<dbReference type="Pfam" id="PF01979">
    <property type="entry name" value="Amidohydro_1"/>
    <property type="match status" value="1"/>
</dbReference>
<dbReference type="GO" id="GO:0018763">
    <property type="term" value="F:hydroxydechloroatrazine ethylaminohydrolase activity"/>
    <property type="evidence" value="ECO:0007669"/>
    <property type="project" value="UniProtKB-EC"/>
</dbReference>
<gene>
    <name evidence="4" type="primary">atzB</name>
    <name evidence="4" type="ORF">CBM2587_A260003</name>
</gene>
<dbReference type="InterPro" id="IPR006680">
    <property type="entry name" value="Amidohydro-rel"/>
</dbReference>
<dbReference type="SUPFAM" id="SSF51556">
    <property type="entry name" value="Metallo-dependent hydrolases"/>
    <property type="match status" value="1"/>
</dbReference>
<dbReference type="PANTHER" id="PTHR43794:SF11">
    <property type="entry name" value="AMIDOHYDROLASE-RELATED DOMAIN-CONTAINING PROTEIN"/>
    <property type="match status" value="1"/>
</dbReference>
<dbReference type="PANTHER" id="PTHR43794">
    <property type="entry name" value="AMINOHYDROLASE SSNA-RELATED"/>
    <property type="match status" value="1"/>
</dbReference>
<dbReference type="Gene3D" id="2.30.40.10">
    <property type="entry name" value="Urease, subunit C, domain 1"/>
    <property type="match status" value="1"/>
</dbReference>
<dbReference type="CDD" id="cd01298">
    <property type="entry name" value="ATZ_TRZ_like"/>
    <property type="match status" value="1"/>
</dbReference>
<feature type="domain" description="Amidohydrolase-related" evidence="3">
    <location>
        <begin position="74"/>
        <end position="446"/>
    </location>
</feature>
<protein>
    <submittedName>
        <fullName evidence="4">HYDROXY-ATRAZINE ETHYL AMINO HYDROLASE PROTEIN</fullName>
        <ecNumber evidence="4">3.5.4.43</ecNumber>
    </submittedName>
</protein>
<dbReference type="InterPro" id="IPR032466">
    <property type="entry name" value="Metal_Hydrolase"/>
</dbReference>
<dbReference type="Proteomes" id="UP000256780">
    <property type="component" value="Chromosome CBM2587_a"/>
</dbReference>
<dbReference type="InterPro" id="IPR011059">
    <property type="entry name" value="Metal-dep_hydrolase_composite"/>
</dbReference>
<organism evidence="4">
    <name type="scientific">Cupriavidus taiwanensis</name>
    <dbReference type="NCBI Taxonomy" id="164546"/>
    <lineage>
        <taxon>Bacteria</taxon>
        <taxon>Pseudomonadati</taxon>
        <taxon>Pseudomonadota</taxon>
        <taxon>Betaproteobacteria</taxon>
        <taxon>Burkholderiales</taxon>
        <taxon>Burkholderiaceae</taxon>
        <taxon>Cupriavidus</taxon>
    </lineage>
</organism>
<accession>A0A375BSN2</accession>
<dbReference type="SUPFAM" id="SSF51338">
    <property type="entry name" value="Composite domain of metallo-dependent hydrolases"/>
    <property type="match status" value="1"/>
</dbReference>
<keyword evidence="2 4" id="KW-0378">Hydrolase</keyword>
<reference evidence="4" key="1">
    <citation type="submission" date="2018-01" db="EMBL/GenBank/DDBJ databases">
        <authorList>
            <person name="Clerissi C."/>
        </authorList>
    </citation>
    <scope>NUCLEOTIDE SEQUENCE</scope>
    <source>
        <strain evidence="4">Cupriavidus sp. LMG 19464</strain>
    </source>
</reference>
<dbReference type="Gene3D" id="3.20.20.140">
    <property type="entry name" value="Metal-dependent hydrolases"/>
    <property type="match status" value="1"/>
</dbReference>
<evidence type="ECO:0000259" key="3">
    <source>
        <dbReference type="Pfam" id="PF01979"/>
    </source>
</evidence>
<dbReference type="AlphaFoldDB" id="A0A375BSN2"/>
<dbReference type="InterPro" id="IPR050287">
    <property type="entry name" value="MTA/SAH_deaminase"/>
</dbReference>